<evidence type="ECO:0000259" key="3">
    <source>
        <dbReference type="Pfam" id="PF08722"/>
    </source>
</evidence>
<comment type="caution">
    <text evidence="4">The sequence shown here is derived from an EMBL/GenBank/DDBJ whole genome shotgun (WGS) entry which is preliminary data.</text>
</comment>
<feature type="compositionally biased region" description="Low complexity" evidence="1">
    <location>
        <begin position="14"/>
        <end position="36"/>
    </location>
</feature>
<sequence>MPRQSPKSSARSDSPTPAAPLAPFATSTASAHASAPARTIGMGHRSVRGMVQVKGASIAHESTLERDLLTILDFMPSAQRVRGQPITIPFRDPVTHKPRRYTPDVAVDFVGPNAAQPSTAAATPMIYEVKYRADLIAQWPRLKPAFLAARAHAREQGATFKILTEREIRTPLLANVTFLRPYLRRAEHDGFEETLIATLMAYEEATPEIVLLASFSDEPSRLQALPHLWRLLAQGRIEADLTLDLTMKTPIWVAEDEATTWSDPHSYALRPLVRSAAERRRIASPMRSISTAS</sequence>
<gene>
    <name evidence="4" type="ORF">ACFQDP_12805</name>
</gene>
<name>A0ABW1WQU7_9HYPH</name>
<dbReference type="InterPro" id="IPR014833">
    <property type="entry name" value="TnsA_N"/>
</dbReference>
<dbReference type="GO" id="GO:0004519">
    <property type="term" value="F:endonuclease activity"/>
    <property type="evidence" value="ECO:0007669"/>
    <property type="project" value="UniProtKB-KW"/>
</dbReference>
<organism evidence="4 5">
    <name type="scientific">Methylorubrum zatmanii</name>
    <dbReference type="NCBI Taxonomy" id="29429"/>
    <lineage>
        <taxon>Bacteria</taxon>
        <taxon>Pseudomonadati</taxon>
        <taxon>Pseudomonadota</taxon>
        <taxon>Alphaproteobacteria</taxon>
        <taxon>Hyphomicrobiales</taxon>
        <taxon>Methylobacteriaceae</taxon>
        <taxon>Methylorubrum</taxon>
    </lineage>
</organism>
<feature type="compositionally biased region" description="Polar residues" evidence="1">
    <location>
        <begin position="1"/>
        <end position="13"/>
    </location>
</feature>
<feature type="domain" description="TnsA endonuclease N-terminal" evidence="3">
    <location>
        <begin position="79"/>
        <end position="165"/>
    </location>
</feature>
<dbReference type="Pfam" id="PF08722">
    <property type="entry name" value="Tn7_TnsA-like_N"/>
    <property type="match status" value="1"/>
</dbReference>
<evidence type="ECO:0000259" key="2">
    <source>
        <dbReference type="Pfam" id="PF08721"/>
    </source>
</evidence>
<dbReference type="EMBL" id="JBHSTT010000041">
    <property type="protein sequence ID" value="MFC6390207.1"/>
    <property type="molecule type" value="Genomic_DNA"/>
</dbReference>
<dbReference type="Proteomes" id="UP001596237">
    <property type="component" value="Unassembled WGS sequence"/>
</dbReference>
<dbReference type="InterPro" id="IPR014832">
    <property type="entry name" value="TnsA_C"/>
</dbReference>
<feature type="domain" description="TnsA endonuclease C-terminal" evidence="2">
    <location>
        <begin position="167"/>
        <end position="241"/>
    </location>
</feature>
<reference evidence="5" key="1">
    <citation type="journal article" date="2019" name="Int. J. Syst. Evol. Microbiol.">
        <title>The Global Catalogue of Microorganisms (GCM) 10K type strain sequencing project: providing services to taxonomists for standard genome sequencing and annotation.</title>
        <authorList>
            <consortium name="The Broad Institute Genomics Platform"/>
            <consortium name="The Broad Institute Genome Sequencing Center for Infectious Disease"/>
            <person name="Wu L."/>
            <person name="Ma J."/>
        </authorList>
    </citation>
    <scope>NUCLEOTIDE SEQUENCE [LARGE SCALE GENOMIC DNA]</scope>
    <source>
        <strain evidence="5">CCUG 36916</strain>
    </source>
</reference>
<keyword evidence="4" id="KW-0540">Nuclease</keyword>
<keyword evidence="5" id="KW-1185">Reference proteome</keyword>
<protein>
    <submittedName>
        <fullName evidence="4">TnsA endonuclease N-terminal domain-containing protein</fullName>
    </submittedName>
</protein>
<dbReference type="Pfam" id="PF08721">
    <property type="entry name" value="Tn7_Tnp_TnsA_C"/>
    <property type="match status" value="1"/>
</dbReference>
<evidence type="ECO:0000313" key="4">
    <source>
        <dbReference type="EMBL" id="MFC6390207.1"/>
    </source>
</evidence>
<dbReference type="RefSeq" id="WP_192282185.1">
    <property type="nucleotide sequence ID" value="NZ_JBHSTT010000041.1"/>
</dbReference>
<feature type="region of interest" description="Disordered" evidence="1">
    <location>
        <begin position="1"/>
        <end position="36"/>
    </location>
</feature>
<keyword evidence="4" id="KW-0255">Endonuclease</keyword>
<accession>A0ABW1WQU7</accession>
<proteinExistence type="predicted"/>
<evidence type="ECO:0000256" key="1">
    <source>
        <dbReference type="SAM" id="MobiDB-lite"/>
    </source>
</evidence>
<evidence type="ECO:0000313" key="5">
    <source>
        <dbReference type="Proteomes" id="UP001596237"/>
    </source>
</evidence>
<keyword evidence="4" id="KW-0378">Hydrolase</keyword>